<evidence type="ECO:0000259" key="2">
    <source>
        <dbReference type="PROSITE" id="PS50937"/>
    </source>
</evidence>
<comment type="caution">
    <text evidence="3">The sequence shown here is derived from an EMBL/GenBank/DDBJ whole genome shotgun (WGS) entry which is preliminary data.</text>
</comment>
<dbReference type="Gene3D" id="1.10.1660.10">
    <property type="match status" value="1"/>
</dbReference>
<dbReference type="SMART" id="SM00422">
    <property type="entry name" value="HTH_MERR"/>
    <property type="match status" value="1"/>
</dbReference>
<feature type="domain" description="HTH merR-type" evidence="2">
    <location>
        <begin position="1"/>
        <end position="71"/>
    </location>
</feature>
<dbReference type="PANTHER" id="PTHR30204:SF58">
    <property type="entry name" value="HTH-TYPE TRANSCRIPTIONAL REGULATOR YFMP"/>
    <property type="match status" value="1"/>
</dbReference>
<dbReference type="InterPro" id="IPR047057">
    <property type="entry name" value="MerR_fam"/>
</dbReference>
<dbReference type="InterPro" id="IPR009061">
    <property type="entry name" value="DNA-bd_dom_put_sf"/>
</dbReference>
<protein>
    <submittedName>
        <fullName evidence="3">MerR family transcriptional regulator</fullName>
    </submittedName>
</protein>
<evidence type="ECO:0000313" key="4">
    <source>
        <dbReference type="Proteomes" id="UP000053681"/>
    </source>
</evidence>
<dbReference type="GO" id="GO:0003700">
    <property type="term" value="F:DNA-binding transcription factor activity"/>
    <property type="evidence" value="ECO:0007669"/>
    <property type="project" value="InterPro"/>
</dbReference>
<dbReference type="Proteomes" id="UP000053681">
    <property type="component" value="Unassembled WGS sequence"/>
</dbReference>
<dbReference type="PROSITE" id="PS50937">
    <property type="entry name" value="HTH_MERR_2"/>
    <property type="match status" value="1"/>
</dbReference>
<dbReference type="InterPro" id="IPR000551">
    <property type="entry name" value="MerR-type_HTH_dom"/>
</dbReference>
<proteinExistence type="predicted"/>
<gene>
    <name evidence="3" type="ORF">AS180_02235</name>
</gene>
<evidence type="ECO:0000256" key="1">
    <source>
        <dbReference type="ARBA" id="ARBA00023125"/>
    </source>
</evidence>
<dbReference type="GO" id="GO:0003677">
    <property type="term" value="F:DNA binding"/>
    <property type="evidence" value="ECO:0007669"/>
    <property type="project" value="UniProtKB-KW"/>
</dbReference>
<keyword evidence="4" id="KW-1185">Reference proteome</keyword>
<dbReference type="AlphaFoldDB" id="A0A0V8JRX0"/>
<accession>A0A0V8JRX0</accession>
<name>A0A0V8JRX0_9BACI</name>
<dbReference type="PANTHER" id="PTHR30204">
    <property type="entry name" value="REDOX-CYCLING DRUG-SENSING TRANSCRIPTIONAL ACTIVATOR SOXR"/>
    <property type="match status" value="1"/>
</dbReference>
<organism evidence="3 4">
    <name type="scientific">Priestia veravalensis</name>
    <dbReference type="NCBI Taxonomy" id="1414648"/>
    <lineage>
        <taxon>Bacteria</taxon>
        <taxon>Bacillati</taxon>
        <taxon>Bacillota</taxon>
        <taxon>Bacilli</taxon>
        <taxon>Bacillales</taxon>
        <taxon>Bacillaceae</taxon>
        <taxon>Priestia</taxon>
    </lineage>
</organism>
<keyword evidence="1" id="KW-0238">DNA-binding</keyword>
<dbReference type="Pfam" id="PF13411">
    <property type="entry name" value="MerR_1"/>
    <property type="match status" value="1"/>
</dbReference>
<sequence length="135" mass="16039">MYKIDEVTKMTGLTKRAVRYYEEIGLILPPSRTKGNVRLYTEDEVSELKKVAEAKEVLGFSLQELQEFMSLRRTIEQAKRDQDVSAQDVLEIENMIHTQMEMIMYKVDKMMTFKEELEAMHKRATDIRKRKEQEE</sequence>
<dbReference type="SUPFAM" id="SSF46955">
    <property type="entry name" value="Putative DNA-binding domain"/>
    <property type="match status" value="1"/>
</dbReference>
<reference evidence="3 4" key="1">
    <citation type="submission" date="2015-11" db="EMBL/GenBank/DDBJ databases">
        <title>Bacillus caseinolyticus sp nov.</title>
        <authorList>
            <person name="Dastager S.G."/>
            <person name="Mawlankar R."/>
        </authorList>
    </citation>
    <scope>NUCLEOTIDE SEQUENCE [LARGE SCALE GENOMIC DNA]</scope>
    <source>
        <strain evidence="3 4">SGD-V-76</strain>
    </source>
</reference>
<evidence type="ECO:0000313" key="3">
    <source>
        <dbReference type="EMBL" id="KSU89392.1"/>
    </source>
</evidence>
<dbReference type="EMBL" id="LNQP01000005">
    <property type="protein sequence ID" value="KSU89392.1"/>
    <property type="molecule type" value="Genomic_DNA"/>
</dbReference>
<dbReference type="RefSeq" id="WP_025911155.1">
    <property type="nucleotide sequence ID" value="NZ_KQ758628.1"/>
</dbReference>